<dbReference type="PANTHER" id="PTHR14920">
    <property type="entry name" value="OSMOTIC AVOIDANCE ABNORMAL PROTEIN 1/WD REPEAT MEMBRANE PROTEIN"/>
    <property type="match status" value="1"/>
</dbReference>
<dbReference type="Proteomes" id="UP000784294">
    <property type="component" value="Unassembled WGS sequence"/>
</dbReference>
<gene>
    <name evidence="1" type="ORF">PXEA_LOCUS16147</name>
</gene>
<dbReference type="AlphaFoldDB" id="A0A3S4ZY55"/>
<keyword evidence="2" id="KW-1185">Reference proteome</keyword>
<sequence length="81" mass="9205">MQLDRLGRPEDAVRVVRETGSVEAAKIVAHYFTRIGDHASAIQFLVLSRCPEAAFRLAQKHRKMELYAEALGKLTYFSKQI</sequence>
<dbReference type="GO" id="GO:0030991">
    <property type="term" value="C:intraciliary transport particle A"/>
    <property type="evidence" value="ECO:0007669"/>
    <property type="project" value="TreeGrafter"/>
</dbReference>
<dbReference type="OrthoDB" id="10250638at2759"/>
<dbReference type="InterPro" id="IPR040379">
    <property type="entry name" value="WDR19/dyf-2"/>
</dbReference>
<dbReference type="GO" id="GO:0005929">
    <property type="term" value="C:cilium"/>
    <property type="evidence" value="ECO:0007669"/>
    <property type="project" value="TreeGrafter"/>
</dbReference>
<proteinExistence type="predicted"/>
<evidence type="ECO:0008006" key="3">
    <source>
        <dbReference type="Google" id="ProtNLM"/>
    </source>
</evidence>
<dbReference type="GO" id="GO:0035721">
    <property type="term" value="P:intraciliary retrograde transport"/>
    <property type="evidence" value="ECO:0007669"/>
    <property type="project" value="InterPro"/>
</dbReference>
<protein>
    <recommendedName>
        <fullName evidence="3">Vps16 C-terminal domain-containing protein</fullName>
    </recommendedName>
</protein>
<dbReference type="GO" id="GO:0060271">
    <property type="term" value="P:cilium assembly"/>
    <property type="evidence" value="ECO:0007669"/>
    <property type="project" value="TreeGrafter"/>
</dbReference>
<dbReference type="EMBL" id="CAAALY010057983">
    <property type="protein sequence ID" value="VEL22707.1"/>
    <property type="molecule type" value="Genomic_DNA"/>
</dbReference>
<reference evidence="1" key="1">
    <citation type="submission" date="2018-11" db="EMBL/GenBank/DDBJ databases">
        <authorList>
            <consortium name="Pathogen Informatics"/>
        </authorList>
    </citation>
    <scope>NUCLEOTIDE SEQUENCE</scope>
</reference>
<accession>A0A3S4ZY55</accession>
<organism evidence="1 2">
    <name type="scientific">Protopolystoma xenopodis</name>
    <dbReference type="NCBI Taxonomy" id="117903"/>
    <lineage>
        <taxon>Eukaryota</taxon>
        <taxon>Metazoa</taxon>
        <taxon>Spiralia</taxon>
        <taxon>Lophotrochozoa</taxon>
        <taxon>Platyhelminthes</taxon>
        <taxon>Monogenea</taxon>
        <taxon>Polyopisthocotylea</taxon>
        <taxon>Polystomatidea</taxon>
        <taxon>Polystomatidae</taxon>
        <taxon>Protopolystoma</taxon>
    </lineage>
</organism>
<evidence type="ECO:0000313" key="2">
    <source>
        <dbReference type="Proteomes" id="UP000784294"/>
    </source>
</evidence>
<dbReference type="PANTHER" id="PTHR14920:SF0">
    <property type="entry name" value="WD REPEAT DOMAIN 19"/>
    <property type="match status" value="1"/>
</dbReference>
<comment type="caution">
    <text evidence="1">The sequence shown here is derived from an EMBL/GenBank/DDBJ whole genome shotgun (WGS) entry which is preliminary data.</text>
</comment>
<evidence type="ECO:0000313" key="1">
    <source>
        <dbReference type="EMBL" id="VEL22707.1"/>
    </source>
</evidence>
<name>A0A3S4ZY55_9PLAT</name>